<sequence>MQMQPRVYIPQIVKKMDPTRGVMVEAHDYKPAMLHGQLTPILDDGDSALYLSRHVHKIKKILSDFTHEDYLIAVGDPCLIAVCAGIIMRRQPTFTMLKWERTMRQYIKMEISV</sequence>
<name>A0A2S1GSV9_9CAUD</name>
<dbReference type="Pfam" id="PF23992">
    <property type="entry name" value="Pam3_gp32"/>
    <property type="match status" value="1"/>
</dbReference>
<dbReference type="GeneID" id="54991524"/>
<dbReference type="Proteomes" id="UP000246901">
    <property type="component" value="Segment"/>
</dbReference>
<dbReference type="InterPro" id="IPR057116">
    <property type="entry name" value="Pam3_gp32"/>
</dbReference>
<accession>A0A2S1GSV9</accession>
<organism evidence="1 2">
    <name type="scientific">Xanthomonas phage Carpasina</name>
    <dbReference type="NCBI Taxonomy" id="2163636"/>
    <lineage>
        <taxon>Viruses</taxon>
        <taxon>Duplodnaviria</taxon>
        <taxon>Heunggongvirae</taxon>
        <taxon>Uroviricota</taxon>
        <taxon>Caudoviricetes</taxon>
        <taxon>Lindbergviridae</taxon>
        <taxon>Carpasinavirus</taxon>
        <taxon>Carpasinavirus carpasina</taxon>
    </lineage>
</organism>
<proteinExistence type="predicted"/>
<dbReference type="RefSeq" id="YP_009801017.1">
    <property type="nucleotide sequence ID" value="NC_047962.1"/>
</dbReference>
<keyword evidence="2" id="KW-1185">Reference proteome</keyword>
<evidence type="ECO:0000313" key="2">
    <source>
        <dbReference type="Proteomes" id="UP000246901"/>
    </source>
</evidence>
<evidence type="ECO:0000313" key="1">
    <source>
        <dbReference type="EMBL" id="AWD92436.1"/>
    </source>
</evidence>
<protein>
    <submittedName>
        <fullName evidence="1">Uncharacterized protein</fullName>
    </submittedName>
</protein>
<reference evidence="1 2" key="1">
    <citation type="submission" date="2018-03" db="EMBL/GenBank/DDBJ databases">
        <title>Phage therapy in agriculture - a green tech approach to combat plant pathogenic bacteria.</title>
        <authorList>
            <person name="Carstens A.B."/>
            <person name="Djurhuus A.M."/>
            <person name="Hansen L.H."/>
        </authorList>
    </citation>
    <scope>NUCLEOTIDE SEQUENCE [LARGE SCALE GENOMIC DNA]</scope>
</reference>
<dbReference type="EMBL" id="MH059633">
    <property type="protein sequence ID" value="AWD92436.1"/>
    <property type="molecule type" value="Genomic_DNA"/>
</dbReference>
<dbReference type="KEGG" id="vg:54991524"/>